<gene>
    <name evidence="3" type="ORF">EDD33_0266</name>
</gene>
<proteinExistence type="predicted"/>
<evidence type="ECO:0000256" key="2">
    <source>
        <dbReference type="SAM" id="Phobius"/>
    </source>
</evidence>
<reference evidence="3 4" key="1">
    <citation type="submission" date="2018-11" db="EMBL/GenBank/DDBJ databases">
        <title>Sequencing the genomes of 1000 actinobacteria strains.</title>
        <authorList>
            <person name="Klenk H.-P."/>
        </authorList>
    </citation>
    <scope>NUCLEOTIDE SEQUENCE [LARGE SCALE GENOMIC DNA]</scope>
    <source>
        <strain evidence="3 4">DSM 12652</strain>
    </source>
</reference>
<keyword evidence="4" id="KW-1185">Reference proteome</keyword>
<dbReference type="AlphaFoldDB" id="A0A3N2CPJ9"/>
<organism evidence="3 4">
    <name type="scientific">Nocardioides aurantiacus</name>
    <dbReference type="NCBI Taxonomy" id="86796"/>
    <lineage>
        <taxon>Bacteria</taxon>
        <taxon>Bacillati</taxon>
        <taxon>Actinomycetota</taxon>
        <taxon>Actinomycetes</taxon>
        <taxon>Propionibacteriales</taxon>
        <taxon>Nocardioidaceae</taxon>
        <taxon>Nocardioides</taxon>
    </lineage>
</organism>
<evidence type="ECO:0000313" key="3">
    <source>
        <dbReference type="EMBL" id="ROR89442.1"/>
    </source>
</evidence>
<keyword evidence="1" id="KW-0175">Coiled coil</keyword>
<evidence type="ECO:0000256" key="1">
    <source>
        <dbReference type="SAM" id="Coils"/>
    </source>
</evidence>
<keyword evidence="2" id="KW-0812">Transmembrane</keyword>
<dbReference type="Proteomes" id="UP000281738">
    <property type="component" value="Unassembled WGS sequence"/>
</dbReference>
<protein>
    <submittedName>
        <fullName evidence="3">Uncharacterized protein</fullName>
    </submittedName>
</protein>
<evidence type="ECO:0000313" key="4">
    <source>
        <dbReference type="Proteomes" id="UP000281738"/>
    </source>
</evidence>
<keyword evidence="2" id="KW-0472">Membrane</keyword>
<name>A0A3N2CPJ9_9ACTN</name>
<keyword evidence="2" id="KW-1133">Transmembrane helix</keyword>
<accession>A0A3N2CPJ9</accession>
<sequence length="198" mass="21680">MSVAVALLGTATALVLLSLPTRSVLWLSLASVSSLVLSWAALRMVWTEVLQSRRENAADRAAAARAYRELFTVRAAEHAEFTTAMTERLAEARLSQRELEGLLAQQQGRTAAAESVAAERQAEQEERLQQLRVRVAELEAAAAAEAAEEVARAAARPVDEEALRAWETRSADSVVELAAWEENLRDTMRAAGRSRRQA</sequence>
<feature type="coiled-coil region" evidence="1">
    <location>
        <begin position="121"/>
        <end position="148"/>
    </location>
</feature>
<feature type="transmembrane region" description="Helical" evidence="2">
    <location>
        <begin position="28"/>
        <end position="46"/>
    </location>
</feature>
<dbReference type="EMBL" id="RKHO01000001">
    <property type="protein sequence ID" value="ROR89442.1"/>
    <property type="molecule type" value="Genomic_DNA"/>
</dbReference>
<comment type="caution">
    <text evidence="3">The sequence shown here is derived from an EMBL/GenBank/DDBJ whole genome shotgun (WGS) entry which is preliminary data.</text>
</comment>